<feature type="domain" description="Dilute" evidence="10">
    <location>
        <begin position="1234"/>
        <end position="1493"/>
    </location>
</feature>
<dbReference type="PROSITE" id="PS50096">
    <property type="entry name" value="IQ"/>
    <property type="match status" value="8"/>
</dbReference>
<name>A0A3Q0J1H8_DIACI</name>
<evidence type="ECO:0000256" key="2">
    <source>
        <dbReference type="ARBA" id="ARBA00022840"/>
    </source>
</evidence>
<accession>A0A3Q0J1H8</accession>
<dbReference type="Gene3D" id="1.20.58.530">
    <property type="match status" value="2"/>
</dbReference>
<feature type="region of interest" description="Actin-binding" evidence="7">
    <location>
        <begin position="333"/>
        <end position="355"/>
    </location>
</feature>
<dbReference type="PROSITE" id="PS51456">
    <property type="entry name" value="MYOSIN_MOTOR"/>
    <property type="match status" value="1"/>
</dbReference>
<feature type="compositionally biased region" description="Gly residues" evidence="9">
    <location>
        <begin position="284"/>
        <end position="293"/>
    </location>
</feature>
<dbReference type="GO" id="GO:0016020">
    <property type="term" value="C:membrane"/>
    <property type="evidence" value="ECO:0007669"/>
    <property type="project" value="TreeGrafter"/>
</dbReference>
<comment type="similarity">
    <text evidence="7">Belongs to the TRAFAC class myosin-kinesin ATPase superfamily. Myosin family.</text>
</comment>
<feature type="region of interest" description="Disordered" evidence="9">
    <location>
        <begin position="252"/>
        <end position="293"/>
    </location>
</feature>
<dbReference type="InterPro" id="IPR036961">
    <property type="entry name" value="Kinesin_motor_dom_sf"/>
</dbReference>
<keyword evidence="1" id="KW-0547">Nucleotide-binding</keyword>
<evidence type="ECO:0000256" key="1">
    <source>
        <dbReference type="ARBA" id="ARBA00022741"/>
    </source>
</evidence>
<dbReference type="InterPro" id="IPR002710">
    <property type="entry name" value="Dilute_dom"/>
</dbReference>
<dbReference type="Gene3D" id="1.20.120.720">
    <property type="entry name" value="Myosin VI head, motor domain, U50 subdomain"/>
    <property type="match status" value="1"/>
</dbReference>
<dbReference type="InterPro" id="IPR027417">
    <property type="entry name" value="P-loop_NTPase"/>
</dbReference>
<dbReference type="PANTHER" id="PTHR13140:SF706">
    <property type="entry name" value="DILUTE CLASS UNCONVENTIONAL MYOSIN, ISOFORM C"/>
    <property type="match status" value="1"/>
</dbReference>
<dbReference type="STRING" id="121845.A0A3Q0J1H8"/>
<evidence type="ECO:0000256" key="5">
    <source>
        <dbReference type="ARBA" id="ARBA00023175"/>
    </source>
</evidence>
<protein>
    <submittedName>
        <fullName evidence="13">Unconventional myosin-Va-like</fullName>
    </submittedName>
</protein>
<evidence type="ECO:0000256" key="3">
    <source>
        <dbReference type="ARBA" id="ARBA00023054"/>
    </source>
</evidence>
<keyword evidence="12" id="KW-1185">Reference proteome</keyword>
<dbReference type="Proteomes" id="UP000079169">
    <property type="component" value="Unplaced"/>
</dbReference>
<dbReference type="Gene3D" id="6.20.240.20">
    <property type="match status" value="1"/>
</dbReference>
<evidence type="ECO:0000256" key="4">
    <source>
        <dbReference type="ARBA" id="ARBA00023123"/>
    </source>
</evidence>
<dbReference type="Pfam" id="PF00612">
    <property type="entry name" value="IQ"/>
    <property type="match status" value="7"/>
</dbReference>
<dbReference type="KEGG" id="dci:103510782"/>
<keyword evidence="2" id="KW-0067">ATP-binding</keyword>
<dbReference type="GO" id="GO:0016459">
    <property type="term" value="C:myosin complex"/>
    <property type="evidence" value="ECO:0007669"/>
    <property type="project" value="UniProtKB-KW"/>
</dbReference>
<dbReference type="GO" id="GO:0005524">
    <property type="term" value="F:ATP binding"/>
    <property type="evidence" value="ECO:0007669"/>
    <property type="project" value="UniProtKB-KW"/>
</dbReference>
<dbReference type="InterPro" id="IPR001609">
    <property type="entry name" value="Myosin_head_motor_dom-like"/>
</dbReference>
<dbReference type="SUPFAM" id="SSF52540">
    <property type="entry name" value="P-loop containing nucleoside triphosphate hydrolases"/>
    <property type="match status" value="3"/>
</dbReference>
<evidence type="ECO:0000313" key="13">
    <source>
        <dbReference type="RefSeq" id="XP_026680560.1"/>
    </source>
</evidence>
<feature type="domain" description="Dilute" evidence="10">
    <location>
        <begin position="844"/>
        <end position="1056"/>
    </location>
</feature>
<evidence type="ECO:0000313" key="12">
    <source>
        <dbReference type="Proteomes" id="UP000079169"/>
    </source>
</evidence>
<dbReference type="InterPro" id="IPR000048">
    <property type="entry name" value="IQ_motif_EF-hand-BS"/>
</dbReference>
<keyword evidence="4 7" id="KW-0518">Myosin</keyword>
<reference evidence="13" key="1">
    <citation type="submission" date="2025-08" db="UniProtKB">
        <authorList>
            <consortium name="RefSeq"/>
        </authorList>
    </citation>
    <scope>IDENTIFICATION</scope>
</reference>
<dbReference type="Gene3D" id="3.30.70.1590">
    <property type="match status" value="1"/>
</dbReference>
<dbReference type="Gene3D" id="3.40.850.10">
    <property type="entry name" value="Kinesin motor domain"/>
    <property type="match status" value="2"/>
</dbReference>
<evidence type="ECO:0000259" key="10">
    <source>
        <dbReference type="PROSITE" id="PS51126"/>
    </source>
</evidence>
<feature type="coiled-coil region" evidence="8">
    <location>
        <begin position="609"/>
        <end position="717"/>
    </location>
</feature>
<dbReference type="SMART" id="SM00242">
    <property type="entry name" value="MYSc"/>
    <property type="match status" value="1"/>
</dbReference>
<dbReference type="GO" id="GO:0005737">
    <property type="term" value="C:cytoplasm"/>
    <property type="evidence" value="ECO:0007669"/>
    <property type="project" value="TreeGrafter"/>
</dbReference>
<dbReference type="GO" id="GO:0000146">
    <property type="term" value="F:microfilament motor activity"/>
    <property type="evidence" value="ECO:0007669"/>
    <property type="project" value="TreeGrafter"/>
</dbReference>
<feature type="domain" description="Myosin motor" evidence="11">
    <location>
        <begin position="1"/>
        <end position="457"/>
    </location>
</feature>
<dbReference type="SMART" id="SM00015">
    <property type="entry name" value="IQ"/>
    <property type="match status" value="8"/>
</dbReference>
<feature type="coiled-coil region" evidence="8">
    <location>
        <begin position="942"/>
        <end position="973"/>
    </location>
</feature>
<comment type="caution">
    <text evidence="7">Lacks conserved residue(s) required for the propagation of feature annotation.</text>
</comment>
<dbReference type="PRINTS" id="PR00193">
    <property type="entry name" value="MYOSINHEAVY"/>
</dbReference>
<feature type="compositionally biased region" description="Polar residues" evidence="9">
    <location>
        <begin position="273"/>
        <end position="283"/>
    </location>
</feature>
<dbReference type="Pfam" id="PF00063">
    <property type="entry name" value="Myosin_head"/>
    <property type="match status" value="2"/>
</dbReference>
<dbReference type="GO" id="GO:0007015">
    <property type="term" value="P:actin filament organization"/>
    <property type="evidence" value="ECO:0007669"/>
    <property type="project" value="TreeGrafter"/>
</dbReference>
<proteinExistence type="inferred from homology"/>
<evidence type="ECO:0000256" key="9">
    <source>
        <dbReference type="SAM" id="MobiDB-lite"/>
    </source>
</evidence>
<dbReference type="GeneID" id="103510782"/>
<dbReference type="Gene3D" id="1.20.5.190">
    <property type="match status" value="4"/>
</dbReference>
<evidence type="ECO:0000259" key="11">
    <source>
        <dbReference type="PROSITE" id="PS51456"/>
    </source>
</evidence>
<dbReference type="PANTHER" id="PTHR13140">
    <property type="entry name" value="MYOSIN"/>
    <property type="match status" value="1"/>
</dbReference>
<evidence type="ECO:0000256" key="8">
    <source>
        <dbReference type="SAM" id="Coils"/>
    </source>
</evidence>
<evidence type="ECO:0000256" key="6">
    <source>
        <dbReference type="ARBA" id="ARBA00023203"/>
    </source>
</evidence>
<dbReference type="Pfam" id="PF01843">
    <property type="entry name" value="DIL"/>
    <property type="match status" value="1"/>
</dbReference>
<dbReference type="RefSeq" id="XP_026680560.1">
    <property type="nucleotide sequence ID" value="XM_026824759.1"/>
</dbReference>
<evidence type="ECO:0000256" key="7">
    <source>
        <dbReference type="PROSITE-ProRule" id="PRU00782"/>
    </source>
</evidence>
<dbReference type="PaxDb" id="121845-A0A3Q0J1H8"/>
<dbReference type="GO" id="GO:0051015">
    <property type="term" value="F:actin filament binding"/>
    <property type="evidence" value="ECO:0007669"/>
    <property type="project" value="TreeGrafter"/>
</dbReference>
<feature type="compositionally biased region" description="Low complexity" evidence="9">
    <location>
        <begin position="252"/>
        <end position="264"/>
    </location>
</feature>
<dbReference type="SMART" id="SM01132">
    <property type="entry name" value="DIL"/>
    <property type="match status" value="1"/>
</dbReference>
<keyword evidence="5" id="KW-0505">Motor protein</keyword>
<keyword evidence="3 8" id="KW-0175">Coiled coil</keyword>
<gene>
    <name evidence="13" type="primary">LOC103510782</name>
</gene>
<dbReference type="PROSITE" id="PS51126">
    <property type="entry name" value="DILUTE"/>
    <property type="match status" value="2"/>
</dbReference>
<sequence length="1532" mass="175660">ILGFQAENARDALAKHMYSCLFLHVVSKLNRNLSQSQPSNSRFIGVLDIYGFETFDSNNFEQFCINYANEKLQQQFNQHVFKLEQEEYLQEGIEWKFIDFYDNQPCIDLIESKLGILDLLDEECKMPKGSDTSWAEKLYTKCSDKWSKHFVKPRFGAGSFLVKHFADDVTYDTAGFLEKNRDTVYEEQIALLHSSTNTSQQSSTKSSASSLPSGAKILRSIFAPSESLSPTGGGGGYATVGHAGGAKRMAALAASKTATLPSSKSKQHKKTTETNAPSESLSPTGGGGGYATVGHAGGAKRMAALAASKTATLPSSKSKQHKKTVGSQFRESLSLLMRTLNSTIPHYIRCIKPNDTKRAFEFNAHRTMQQLRACGVLETIRISAAGFPSRWTYGEFYNRYRVLCGNLKQYNTAVHSMNEIGEHIVTSSIADCDKYKFGKTKIFFRSGQVAYLEKLRAEKLKRCCIVIQKNVRCFLVRKKYLSILKSVATLQRWTRGYLARRLVLHMRRTRAAVRIQSAVRAFIRRRQYLRLRALVLGLQCAARGMLVRREVRRVRENRAALRIQTRVRGFLARRNYEATRAKIVICQASIRRFLAKKRFKKMKKEARSVEHVKKLNKGLENKIISMQQRIGDLLLEIKTKYEALRGADIELKKLTKAYQAREQEVLNLTQNLEIERLEKLDLINERELERMELIAANEKLEGENLQLIEKIQSIADEMETSKINIESNFVYDSHPALTLASDCDKYKFGKTKIFFRSGQVAYLEKLRAEKLKRCCIVIQKNVRCFLVRKKYLSILKSVATLQRWTRGYLARRSLVKCTKDIFEYIEQCGNTAEQCGNTVRCLLSAIILNVKRVVKKRYEDLDSTILWLTNLLRLLNLLKQYSGEKAFQTDNTEVQNAQCLANFDFREYRQVLSDTGVWIYQAEIILTKLTIKPCIFLCFLFFRQLESEVDELKTRLMNDREKYLSEIQGLQDKNIKLSECLSKTYSTDVSHTQDSSSTTSLESITPDHYLKIEVLKLVEENLKLKQALEVASASKDENEITRMIVEGSSSPPSLDEESMLGHHDSLIMSNSKLNVSVSNSCNVIRKKERTYLGMFEFEKSDINIIMKRLITVKSLVKYLNEITRMIVEGSSSPPSLDEESMLGHHDSLIMSNSKLNVSVSNSCNVIRKKERTYLGMFEFEKSDINIIMKRLITEIELNRIAVNLLPGLPAYIFFMCVRHTDYINDEEKVRCLLSAIILNVKRVVKKRYEDLDSTILWLTNLLRLLNLLKQYSGEKAFQTDNTEVQNAQCLANFDFREYRQVLSDTGVWIYQAVVRFMEEKINSIVIPAILEFESIPVMSSGKPSRLGRSESVGSSPGDLQALLMSFYKLLVLHGIDMEIINQVFKQLYYYIGASSLNNLLLRKELCHWTRGMQIRYNLSHLEQFTRDNKMADGEINEQLSPLIQASQLLQARKTQEDVNTVCEMCNKMSTNQVRELRGLMVDFLESLENELNRARTENADLRHVMLKENKMNFVTEDEQLLLAFETHKNIIR</sequence>
<feature type="non-terminal residue" evidence="13">
    <location>
        <position position="1"/>
    </location>
</feature>
<organism evidence="12 13">
    <name type="scientific">Diaphorina citri</name>
    <name type="common">Asian citrus psyllid</name>
    <dbReference type="NCBI Taxonomy" id="121845"/>
    <lineage>
        <taxon>Eukaryota</taxon>
        <taxon>Metazoa</taxon>
        <taxon>Ecdysozoa</taxon>
        <taxon>Arthropoda</taxon>
        <taxon>Hexapoda</taxon>
        <taxon>Insecta</taxon>
        <taxon>Pterygota</taxon>
        <taxon>Neoptera</taxon>
        <taxon>Paraneoptera</taxon>
        <taxon>Hemiptera</taxon>
        <taxon>Sternorrhyncha</taxon>
        <taxon>Psylloidea</taxon>
        <taxon>Psyllidae</taxon>
        <taxon>Diaphorininae</taxon>
        <taxon>Diaphorina</taxon>
    </lineage>
</organism>
<keyword evidence="6 7" id="KW-0009">Actin-binding</keyword>